<name>A0A0R2AY37_9LACO</name>
<organism evidence="2 3">
    <name type="scientific">Ligilactobacillus murinus DSM 20452 = NBRC 14221</name>
    <dbReference type="NCBI Taxonomy" id="1423772"/>
    <lineage>
        <taxon>Bacteria</taxon>
        <taxon>Bacillati</taxon>
        <taxon>Bacillota</taxon>
        <taxon>Bacilli</taxon>
        <taxon>Lactobacillales</taxon>
        <taxon>Lactobacillaceae</taxon>
        <taxon>Ligilactobacillus</taxon>
    </lineage>
</organism>
<keyword evidence="1" id="KW-0812">Transmembrane</keyword>
<dbReference type="EMBL" id="AYYN01000153">
    <property type="protein sequence ID" value="KRM72286.1"/>
    <property type="molecule type" value="Genomic_DNA"/>
</dbReference>
<feature type="transmembrane region" description="Helical" evidence="1">
    <location>
        <begin position="12"/>
        <end position="36"/>
    </location>
</feature>
<dbReference type="Proteomes" id="UP000051612">
    <property type="component" value="Unassembled WGS sequence"/>
</dbReference>
<evidence type="ECO:0000313" key="2">
    <source>
        <dbReference type="EMBL" id="KRM72286.1"/>
    </source>
</evidence>
<dbReference type="RefSeq" id="WP_056959946.1">
    <property type="nucleotide sequence ID" value="NZ_AYYN01000153.1"/>
</dbReference>
<reference evidence="2 3" key="1">
    <citation type="journal article" date="2015" name="Genome Announc.">
        <title>Expanding the biotechnology potential of lactobacilli through comparative genomics of 213 strains and associated genera.</title>
        <authorList>
            <person name="Sun Z."/>
            <person name="Harris H.M."/>
            <person name="McCann A."/>
            <person name="Guo C."/>
            <person name="Argimon S."/>
            <person name="Zhang W."/>
            <person name="Yang X."/>
            <person name="Jeffery I.B."/>
            <person name="Cooney J.C."/>
            <person name="Kagawa T.F."/>
            <person name="Liu W."/>
            <person name="Song Y."/>
            <person name="Salvetti E."/>
            <person name="Wrobel A."/>
            <person name="Rasinkangas P."/>
            <person name="Parkhill J."/>
            <person name="Rea M.C."/>
            <person name="O'Sullivan O."/>
            <person name="Ritari J."/>
            <person name="Douillard F.P."/>
            <person name="Paul Ross R."/>
            <person name="Yang R."/>
            <person name="Briner A.E."/>
            <person name="Felis G.E."/>
            <person name="de Vos W.M."/>
            <person name="Barrangou R."/>
            <person name="Klaenhammer T.R."/>
            <person name="Caufield P.W."/>
            <person name="Cui Y."/>
            <person name="Zhang H."/>
            <person name="O'Toole P.W."/>
        </authorList>
    </citation>
    <scope>NUCLEOTIDE SEQUENCE [LARGE SCALE GENOMIC DNA]</scope>
    <source>
        <strain evidence="2 3">DSM 20452</strain>
    </source>
</reference>
<keyword evidence="1" id="KW-1133">Transmembrane helix</keyword>
<evidence type="ECO:0000313" key="3">
    <source>
        <dbReference type="Proteomes" id="UP000051612"/>
    </source>
</evidence>
<comment type="caution">
    <text evidence="2">The sequence shown here is derived from an EMBL/GenBank/DDBJ whole genome shotgun (WGS) entry which is preliminary data.</text>
</comment>
<accession>A0A0R2AY37</accession>
<keyword evidence="1" id="KW-0472">Membrane</keyword>
<evidence type="ECO:0000256" key="1">
    <source>
        <dbReference type="SAM" id="Phobius"/>
    </source>
</evidence>
<sequence>MKVRGFTLVEVTVTLFIATCIFLLGIGLGTHTLASLQEKLFFNELRQTWFATIYQGEQQKQYTWIQFEPKQVKFSVGQKTLKILVYPKSLTPTTEYQELSVSGLGSLSPTTETFTSTLGKEYRVHFQLGYGTQYRVEENMLKGR</sequence>
<dbReference type="AlphaFoldDB" id="A0A0R2AY37"/>
<dbReference type="PATRIC" id="fig|1423772.3.peg.1303"/>
<proteinExistence type="predicted"/>
<protein>
    <submittedName>
        <fullName evidence="2">ComG operon protein 4 (ComGD)</fullName>
    </submittedName>
</protein>
<gene>
    <name evidence="2" type="ORF">FC48_GL001215</name>
</gene>